<name>A0ABQ5KH41_9EUKA</name>
<dbReference type="Proteomes" id="UP001057375">
    <property type="component" value="Unassembled WGS sequence"/>
</dbReference>
<accession>A0ABQ5KH41</accession>
<gene>
    <name evidence="2" type="ORF">ADUPG1_001933</name>
</gene>
<sequence>KGMKKELEDLRKEQEKGAKEESHTQWLARRMRERSREMTDEQRDVMQKVGIGLGINSPAARFPSIVSNVKHFTEQSLYRFKILSDALSKIIPIAIEKSLGHDISASVDAVLTSHPLVCVCLVGRKNNHENDPDLLFYSFATSLLTIGNNFFDNDTATKSFIPVEMFS</sequence>
<feature type="non-terminal residue" evidence="2">
    <location>
        <position position="1"/>
    </location>
</feature>
<evidence type="ECO:0000256" key="1">
    <source>
        <dbReference type="SAM" id="MobiDB-lite"/>
    </source>
</evidence>
<feature type="non-terminal residue" evidence="2">
    <location>
        <position position="167"/>
    </location>
</feature>
<feature type="region of interest" description="Disordered" evidence="1">
    <location>
        <begin position="1"/>
        <end position="42"/>
    </location>
</feature>
<protein>
    <submittedName>
        <fullName evidence="2">Uncharacterized protein</fullName>
    </submittedName>
</protein>
<dbReference type="EMBL" id="BQXS01001981">
    <property type="protein sequence ID" value="GKT31266.1"/>
    <property type="molecule type" value="Genomic_DNA"/>
</dbReference>
<comment type="caution">
    <text evidence="2">The sequence shown here is derived from an EMBL/GenBank/DDBJ whole genome shotgun (WGS) entry which is preliminary data.</text>
</comment>
<evidence type="ECO:0000313" key="2">
    <source>
        <dbReference type="EMBL" id="GKT31266.1"/>
    </source>
</evidence>
<feature type="compositionally biased region" description="Basic and acidic residues" evidence="1">
    <location>
        <begin position="1"/>
        <end position="23"/>
    </location>
</feature>
<organism evidence="2 3">
    <name type="scientific">Aduncisulcus paluster</name>
    <dbReference type="NCBI Taxonomy" id="2918883"/>
    <lineage>
        <taxon>Eukaryota</taxon>
        <taxon>Metamonada</taxon>
        <taxon>Carpediemonas-like organisms</taxon>
        <taxon>Aduncisulcus</taxon>
    </lineage>
</organism>
<reference evidence="2" key="1">
    <citation type="submission" date="2022-03" db="EMBL/GenBank/DDBJ databases">
        <title>Draft genome sequence of Aduncisulcus paluster, a free-living microaerophilic Fornicata.</title>
        <authorList>
            <person name="Yuyama I."/>
            <person name="Kume K."/>
            <person name="Tamura T."/>
            <person name="Inagaki Y."/>
            <person name="Hashimoto T."/>
        </authorList>
    </citation>
    <scope>NUCLEOTIDE SEQUENCE</scope>
    <source>
        <strain evidence="2">NY0171</strain>
    </source>
</reference>
<evidence type="ECO:0000313" key="3">
    <source>
        <dbReference type="Proteomes" id="UP001057375"/>
    </source>
</evidence>
<proteinExistence type="predicted"/>
<keyword evidence="3" id="KW-1185">Reference proteome</keyword>